<evidence type="ECO:0000256" key="2">
    <source>
        <dbReference type="ARBA" id="ARBA00022803"/>
    </source>
</evidence>
<dbReference type="InterPro" id="IPR019734">
    <property type="entry name" value="TPR_rpt"/>
</dbReference>
<accession>A0ABW8IJ80</accession>
<sequence>MTVREKGLLAGLLVLLGLGAIYLHAGAPWPQSVSPAKAASIAIHKRVPVPLWRPAPEPFTKDIKAFVASVREAEKLTDPVQRCLAYPDPPGSHWTHDAVVAYCRYRFQPTITFAEVKDLIEHGKAAELDRRMDEALQAQLTQPDARGRLDHIFLNDFNGSFATRELLDAWKRNSPNSAYAYAASGYAYVEMAHAQRGGQFARDTAQEKLDAMDRLLREADSDLQHSISLNPKITPDYVAMMHAAGLEFGDEYAKRAIALGLKADPFNWSIYNEMLWLVQPQWFGSLHAMQRVADLALKRAKQNPLLWMEKQVVERYQTNASGCDCAPPPQADHFPAAFDELAASGELATAGKTAGEQGKAPVAVVYLSEAMRFQSDAEQLRRKRAEQLALVGEPQMALDEVNKLIAAAPKDESNYQARGYVYLYMGDTRRGEQDLETALAMNPDDDEVLGMLGNLYSGQTQEWDKAWDIADRIIRKYPNSPGGWVMRATIQETQPRAGLEDTYHYFQAHFGSDPAMKWQIDHMREVLVKTTQVGASGG</sequence>
<keyword evidence="2 3" id="KW-0802">TPR repeat</keyword>
<evidence type="ECO:0000256" key="3">
    <source>
        <dbReference type="PROSITE-ProRule" id="PRU00339"/>
    </source>
</evidence>
<dbReference type="RefSeq" id="WP_380009941.1">
    <property type="nucleotide sequence ID" value="NZ_JADIKI010000022.1"/>
</dbReference>
<dbReference type="PROSITE" id="PS50005">
    <property type="entry name" value="TPR"/>
    <property type="match status" value="1"/>
</dbReference>
<protein>
    <submittedName>
        <fullName evidence="4">DUF4034 domain-containing protein</fullName>
    </submittedName>
</protein>
<keyword evidence="5" id="KW-1185">Reference proteome</keyword>
<dbReference type="PANTHER" id="PTHR44858">
    <property type="entry name" value="TETRATRICOPEPTIDE REPEAT PROTEIN 6"/>
    <property type="match status" value="1"/>
</dbReference>
<feature type="repeat" description="TPR" evidence="3">
    <location>
        <begin position="412"/>
        <end position="445"/>
    </location>
</feature>
<dbReference type="EMBL" id="JADIKI010000022">
    <property type="protein sequence ID" value="MFK2854789.1"/>
    <property type="molecule type" value="Genomic_DNA"/>
</dbReference>
<dbReference type="PANTHER" id="PTHR44858:SF1">
    <property type="entry name" value="UDP-N-ACETYLGLUCOSAMINE--PEPTIDE N-ACETYLGLUCOSAMINYLTRANSFERASE SPINDLY-RELATED"/>
    <property type="match status" value="1"/>
</dbReference>
<name>A0ABW8IJ80_9GAMM</name>
<organism evidence="4 5">
    <name type="scientific">Dyella humi</name>
    <dbReference type="NCBI Taxonomy" id="1770547"/>
    <lineage>
        <taxon>Bacteria</taxon>
        <taxon>Pseudomonadati</taxon>
        <taxon>Pseudomonadota</taxon>
        <taxon>Gammaproteobacteria</taxon>
        <taxon>Lysobacterales</taxon>
        <taxon>Rhodanobacteraceae</taxon>
        <taxon>Dyella</taxon>
    </lineage>
</organism>
<comment type="caution">
    <text evidence="4">The sequence shown here is derived from an EMBL/GenBank/DDBJ whole genome shotgun (WGS) entry which is preliminary data.</text>
</comment>
<dbReference type="InterPro" id="IPR050498">
    <property type="entry name" value="Ycf3"/>
</dbReference>
<dbReference type="SUPFAM" id="SSF48452">
    <property type="entry name" value="TPR-like"/>
    <property type="match status" value="1"/>
</dbReference>
<dbReference type="InterPro" id="IPR011990">
    <property type="entry name" value="TPR-like_helical_dom_sf"/>
</dbReference>
<evidence type="ECO:0000313" key="5">
    <source>
        <dbReference type="Proteomes" id="UP001620409"/>
    </source>
</evidence>
<reference evidence="4 5" key="1">
    <citation type="submission" date="2020-10" db="EMBL/GenBank/DDBJ databases">
        <title>Phylogeny of dyella-like bacteria.</title>
        <authorList>
            <person name="Fu J."/>
        </authorList>
    </citation>
    <scope>NUCLEOTIDE SEQUENCE [LARGE SCALE GENOMIC DNA]</scope>
    <source>
        <strain evidence="4 5">DHG40</strain>
    </source>
</reference>
<gene>
    <name evidence="4" type="ORF">ISP18_09325</name>
</gene>
<proteinExistence type="predicted"/>
<evidence type="ECO:0000313" key="4">
    <source>
        <dbReference type="EMBL" id="MFK2854789.1"/>
    </source>
</evidence>
<dbReference type="Proteomes" id="UP001620409">
    <property type="component" value="Unassembled WGS sequence"/>
</dbReference>
<dbReference type="Gene3D" id="1.25.40.10">
    <property type="entry name" value="Tetratricopeptide repeat domain"/>
    <property type="match status" value="1"/>
</dbReference>
<evidence type="ECO:0000256" key="1">
    <source>
        <dbReference type="ARBA" id="ARBA00022737"/>
    </source>
</evidence>
<keyword evidence="1" id="KW-0677">Repeat</keyword>